<dbReference type="EMBL" id="LR796295">
    <property type="protein sequence ID" value="CAB4134790.1"/>
    <property type="molecule type" value="Genomic_DNA"/>
</dbReference>
<evidence type="ECO:0000313" key="1">
    <source>
        <dbReference type="EMBL" id="CAB4134790.1"/>
    </source>
</evidence>
<name>A0A6J5LNX8_9CAUD</name>
<accession>A0A6J5LNX8</accession>
<sequence length="51" mass="6028">MSIGEFSGYFSQRKAQEMRKTWACQCNRTWATLANNKRKEYKGYMSKLPTT</sequence>
<reference evidence="1" key="1">
    <citation type="submission" date="2020-04" db="EMBL/GenBank/DDBJ databases">
        <authorList>
            <person name="Chiriac C."/>
            <person name="Salcher M."/>
            <person name="Ghai R."/>
            <person name="Kavagutti S V."/>
        </authorList>
    </citation>
    <scope>NUCLEOTIDE SEQUENCE</scope>
</reference>
<proteinExistence type="predicted"/>
<organism evidence="1">
    <name type="scientific">uncultured Caudovirales phage</name>
    <dbReference type="NCBI Taxonomy" id="2100421"/>
    <lineage>
        <taxon>Viruses</taxon>
        <taxon>Duplodnaviria</taxon>
        <taxon>Heunggongvirae</taxon>
        <taxon>Uroviricota</taxon>
        <taxon>Caudoviricetes</taxon>
        <taxon>Peduoviridae</taxon>
        <taxon>Maltschvirus</taxon>
        <taxon>Maltschvirus maltsch</taxon>
    </lineage>
</organism>
<gene>
    <name evidence="1" type="ORF">UFOVP281_5</name>
</gene>
<protein>
    <submittedName>
        <fullName evidence="1">Uncharacterized protein</fullName>
    </submittedName>
</protein>